<reference evidence="2 3" key="1">
    <citation type="journal article" date="2015" name="Nature">
        <title>rRNA introns, odd ribosomes, and small enigmatic genomes across a large radiation of phyla.</title>
        <authorList>
            <person name="Brown C.T."/>
            <person name="Hug L.A."/>
            <person name="Thomas B.C."/>
            <person name="Sharon I."/>
            <person name="Castelle C.J."/>
            <person name="Singh A."/>
            <person name="Wilkins M.J."/>
            <person name="Williams K.H."/>
            <person name="Banfield J.F."/>
        </authorList>
    </citation>
    <scope>NUCLEOTIDE SEQUENCE [LARGE SCALE GENOMIC DNA]</scope>
</reference>
<evidence type="ECO:0000313" key="2">
    <source>
        <dbReference type="EMBL" id="KKR86930.1"/>
    </source>
</evidence>
<dbReference type="Proteomes" id="UP000034616">
    <property type="component" value="Unassembled WGS sequence"/>
</dbReference>
<dbReference type="AlphaFoldDB" id="A0A0G0WR20"/>
<feature type="region of interest" description="Disordered" evidence="1">
    <location>
        <begin position="97"/>
        <end position="124"/>
    </location>
</feature>
<protein>
    <submittedName>
        <fullName evidence="2">Uncharacterized protein</fullName>
    </submittedName>
</protein>
<proteinExistence type="predicted"/>
<evidence type="ECO:0000313" key="3">
    <source>
        <dbReference type="Proteomes" id="UP000034616"/>
    </source>
</evidence>
<evidence type="ECO:0000256" key="1">
    <source>
        <dbReference type="SAM" id="MobiDB-lite"/>
    </source>
</evidence>
<comment type="caution">
    <text evidence="2">The sequence shown here is derived from an EMBL/GenBank/DDBJ whole genome shotgun (WGS) entry which is preliminary data.</text>
</comment>
<feature type="compositionally biased region" description="Basic and acidic residues" evidence="1">
    <location>
        <begin position="48"/>
        <end position="64"/>
    </location>
</feature>
<name>A0A0G0WR20_9BACT</name>
<sequence length="124" mass="14050">MIIVRVMEYAIMALFLLFWISQIFVPLVKGKVIFPLFFGKKSKNGQKTAEEELRETEEQLKTAEAKRTAAAKKVEIAQLKGETARLEQKAFETSLSTLFPDEHKKDGMAESSRQNGLTVGKERT</sequence>
<accession>A0A0G0WR20</accession>
<dbReference type="EMBL" id="LCAH01000007">
    <property type="protein sequence ID" value="KKR86930.1"/>
    <property type="molecule type" value="Genomic_DNA"/>
</dbReference>
<organism evidence="2 3">
    <name type="scientific">Candidatus Uhrbacteria bacterium GW2011_GWC2_41_11</name>
    <dbReference type="NCBI Taxonomy" id="1618985"/>
    <lineage>
        <taxon>Bacteria</taxon>
        <taxon>Candidatus Uhriibacteriota</taxon>
    </lineage>
</organism>
<gene>
    <name evidence="2" type="ORF">UU35_C0007G0076</name>
</gene>
<feature type="region of interest" description="Disordered" evidence="1">
    <location>
        <begin position="44"/>
        <end position="64"/>
    </location>
</feature>